<evidence type="ECO:0000313" key="1">
    <source>
        <dbReference type="EMBL" id="SIT51475.1"/>
    </source>
</evidence>
<dbReference type="SUPFAM" id="SSF53850">
    <property type="entry name" value="Periplasmic binding protein-like II"/>
    <property type="match status" value="1"/>
</dbReference>
<gene>
    <name evidence="1" type="ORF">BN2476_1230007</name>
</gene>
<dbReference type="AlphaFoldDB" id="A0A1N7SVR6"/>
<comment type="caution">
    <text evidence="1">The sequence shown here is derived from an EMBL/GenBank/DDBJ whole genome shotgun (WGS) entry which is preliminary data.</text>
</comment>
<sequence>MRDASVAALPVHCVADDIRNRRLVWLFADSHLQNTSVFAVYSCRHRVDAKIKTFIDFLTPHFRQMPDSILQDEHKDETPGRLTRAVENV</sequence>
<dbReference type="EMBL" id="CYGY02000123">
    <property type="protein sequence ID" value="SIT51475.1"/>
    <property type="molecule type" value="Genomic_DNA"/>
</dbReference>
<reference evidence="1" key="1">
    <citation type="submission" date="2016-12" db="EMBL/GenBank/DDBJ databases">
        <authorList>
            <person name="Moulin L."/>
        </authorList>
    </citation>
    <scope>NUCLEOTIDE SEQUENCE [LARGE SCALE GENOMIC DNA]</scope>
    <source>
        <strain evidence="1">STM 7183</strain>
    </source>
</reference>
<keyword evidence="2" id="KW-1185">Reference proteome</keyword>
<proteinExistence type="predicted"/>
<dbReference type="Gene3D" id="3.40.190.290">
    <property type="match status" value="1"/>
</dbReference>
<evidence type="ECO:0000313" key="2">
    <source>
        <dbReference type="Proteomes" id="UP000195569"/>
    </source>
</evidence>
<name>A0A1N7SVR6_9BURK</name>
<protein>
    <submittedName>
        <fullName evidence="1">Transcriptional regulator</fullName>
    </submittedName>
</protein>
<accession>A0A1N7SVR6</accession>
<organism evidence="1 2">
    <name type="scientific">Paraburkholderia piptadeniae</name>
    <dbReference type="NCBI Taxonomy" id="1701573"/>
    <lineage>
        <taxon>Bacteria</taxon>
        <taxon>Pseudomonadati</taxon>
        <taxon>Pseudomonadota</taxon>
        <taxon>Betaproteobacteria</taxon>
        <taxon>Burkholderiales</taxon>
        <taxon>Burkholderiaceae</taxon>
        <taxon>Paraburkholderia</taxon>
    </lineage>
</organism>
<dbReference type="Proteomes" id="UP000195569">
    <property type="component" value="Unassembled WGS sequence"/>
</dbReference>